<dbReference type="Proteomes" id="UP000323597">
    <property type="component" value="Chromosome D09"/>
</dbReference>
<evidence type="ECO:0000313" key="2">
    <source>
        <dbReference type="EMBL" id="TYI65724.1"/>
    </source>
</evidence>
<proteinExistence type="predicted"/>
<feature type="compositionally biased region" description="Polar residues" evidence="1">
    <location>
        <begin position="130"/>
        <end position="145"/>
    </location>
</feature>
<dbReference type="PANTHER" id="PTHR37731:SF1">
    <property type="entry name" value="PEPTIDE TRANSPORTER FAMILY PROTEIN"/>
    <property type="match status" value="1"/>
</dbReference>
<feature type="region of interest" description="Disordered" evidence="1">
    <location>
        <begin position="109"/>
        <end position="145"/>
    </location>
</feature>
<organism evidence="2 3">
    <name type="scientific">Gossypium mustelinum</name>
    <name type="common">Cotton</name>
    <name type="synonym">Gossypium caicoense</name>
    <dbReference type="NCBI Taxonomy" id="34275"/>
    <lineage>
        <taxon>Eukaryota</taxon>
        <taxon>Viridiplantae</taxon>
        <taxon>Streptophyta</taxon>
        <taxon>Embryophyta</taxon>
        <taxon>Tracheophyta</taxon>
        <taxon>Spermatophyta</taxon>
        <taxon>Magnoliopsida</taxon>
        <taxon>eudicotyledons</taxon>
        <taxon>Gunneridae</taxon>
        <taxon>Pentapetalae</taxon>
        <taxon>rosids</taxon>
        <taxon>malvids</taxon>
        <taxon>Malvales</taxon>
        <taxon>Malvaceae</taxon>
        <taxon>Malvoideae</taxon>
        <taxon>Gossypium</taxon>
    </lineage>
</organism>
<reference evidence="2 3" key="1">
    <citation type="submission" date="2019-07" db="EMBL/GenBank/DDBJ databases">
        <title>WGS assembly of Gossypium mustelinum.</title>
        <authorList>
            <person name="Chen Z.J."/>
            <person name="Sreedasyam A."/>
            <person name="Ando A."/>
            <person name="Song Q."/>
            <person name="De L."/>
            <person name="Hulse-Kemp A."/>
            <person name="Ding M."/>
            <person name="Ye W."/>
            <person name="Kirkbride R."/>
            <person name="Jenkins J."/>
            <person name="Plott C."/>
            <person name="Lovell J."/>
            <person name="Lin Y.-M."/>
            <person name="Vaughn R."/>
            <person name="Liu B."/>
            <person name="Li W."/>
            <person name="Simpson S."/>
            <person name="Scheffler B."/>
            <person name="Saski C."/>
            <person name="Grover C."/>
            <person name="Hu G."/>
            <person name="Conover J."/>
            <person name="Carlson J."/>
            <person name="Shu S."/>
            <person name="Boston L."/>
            <person name="Williams M."/>
            <person name="Peterson D."/>
            <person name="Mcgee K."/>
            <person name="Jones D."/>
            <person name="Wendel J."/>
            <person name="Stelly D."/>
            <person name="Grimwood J."/>
            <person name="Schmutz J."/>
        </authorList>
    </citation>
    <scope>NUCLEOTIDE SEQUENCE [LARGE SCALE GENOMIC DNA]</scope>
    <source>
        <strain evidence="2">1408120.09</strain>
    </source>
</reference>
<evidence type="ECO:0000256" key="1">
    <source>
        <dbReference type="SAM" id="MobiDB-lite"/>
    </source>
</evidence>
<keyword evidence="3" id="KW-1185">Reference proteome</keyword>
<evidence type="ECO:0000313" key="3">
    <source>
        <dbReference type="Proteomes" id="UP000323597"/>
    </source>
</evidence>
<accession>A0A5D2TNF3</accession>
<dbReference type="AlphaFoldDB" id="A0A5D2TNF3"/>
<protein>
    <submittedName>
        <fullName evidence="2">Uncharacterized protein</fullName>
    </submittedName>
</protein>
<dbReference type="EMBL" id="CM017657">
    <property type="protein sequence ID" value="TYI65724.1"/>
    <property type="molecule type" value="Genomic_DNA"/>
</dbReference>
<gene>
    <name evidence="2" type="ORF">E1A91_D09G176500v1</name>
</gene>
<name>A0A5D2TNF3_GOSMU</name>
<feature type="compositionally biased region" description="Pro residues" evidence="1">
    <location>
        <begin position="114"/>
        <end position="126"/>
    </location>
</feature>
<sequence length="306" mass="33464">MNSITSPVSCTIDDKDLDDAALWAVIDSAAASHSSSKHRKPLAIKYHSHQSPPRKIVTKRTKMNSITSPVSCTIDDKDLDDAALWAVIDSAAASHSSSKHRKPLAIKYHSHQSPPTPVSDPSPPRKLPQQKVQNPNHQFYSPPSANCRRFTNSGEDYHRPYKIARSCASEVSETSPVAIVQRTPITSLPERSPEMYLSPGFGRVDVNGSEVSPGSSVRSEEKEGMRHSLVGMFPSVALFKQYQNAAMAVGGKYRFTSTSPTKSKTRTLNSMKTAMFSVLNSWFGLICRVGDSLMGGARVSGGRRDF</sequence>
<dbReference type="PANTHER" id="PTHR37731">
    <property type="entry name" value="PEPTIDE TRANSPORTER FAMILY PROTEIN"/>
    <property type="match status" value="1"/>
</dbReference>